<comment type="caution">
    <text evidence="2">The sequence shown here is derived from an EMBL/GenBank/DDBJ whole genome shotgun (WGS) entry which is preliminary data.</text>
</comment>
<evidence type="ECO:0000313" key="3">
    <source>
        <dbReference type="Proteomes" id="UP000288079"/>
    </source>
</evidence>
<feature type="chain" id="PRO_5019173909" description="DUF4843 domain-containing protein" evidence="1">
    <location>
        <begin position="20"/>
        <end position="303"/>
    </location>
</feature>
<dbReference type="EMBL" id="BHWB01000007">
    <property type="protein sequence ID" value="GCB35716.1"/>
    <property type="molecule type" value="Genomic_DNA"/>
</dbReference>
<proteinExistence type="predicted"/>
<dbReference type="Proteomes" id="UP000288079">
    <property type="component" value="Unassembled WGS sequence"/>
</dbReference>
<keyword evidence="3" id="KW-1185">Reference proteome</keyword>
<name>A0A401LW06_9BACE</name>
<evidence type="ECO:0008006" key="4">
    <source>
        <dbReference type="Google" id="ProtNLM"/>
    </source>
</evidence>
<accession>A0A401LW06</accession>
<evidence type="ECO:0000313" key="2">
    <source>
        <dbReference type="EMBL" id="GCB35716.1"/>
    </source>
</evidence>
<protein>
    <recommendedName>
        <fullName evidence="4">DUF4843 domain-containing protein</fullName>
    </recommendedName>
</protein>
<evidence type="ECO:0000256" key="1">
    <source>
        <dbReference type="SAM" id="SignalP"/>
    </source>
</evidence>
<dbReference type="RefSeq" id="WP_125041601.1">
    <property type="nucleotide sequence ID" value="NZ_BHWB01000007.1"/>
</dbReference>
<sequence>MKKLILLISLLAGMSSCYHEDALIIPDQLDKYNILKDDPSDPTQHFRYQFYQKYQTVIITNPTGADYEFNFTSDNGIKIMAPEQNKEVINDGIDFLQRTLLDLYPDNFLKKNLPFSIILAEEVRMDSYGETAILNCYASGGFIALGNVTVGLKTMTQKEFYKIRADVNASFWARYMSQVRGLFIISDAFYEASEEVEPDIYSPNWFYFGYDATPYNTDFYHYGLISYDPERSFVDEADPDFPWYSLYAPSKETDLSQWMNFVFLKTPVEIQEICDKYPVMKKKYDIIREAMLENGFDLSKLEL</sequence>
<organism evidence="2 3">
    <name type="scientific">Bacteroides faecalis</name>
    <dbReference type="NCBI Taxonomy" id="2447885"/>
    <lineage>
        <taxon>Bacteria</taxon>
        <taxon>Pseudomonadati</taxon>
        <taxon>Bacteroidota</taxon>
        <taxon>Bacteroidia</taxon>
        <taxon>Bacteroidales</taxon>
        <taxon>Bacteroidaceae</taxon>
        <taxon>Bacteroides</taxon>
    </lineage>
</organism>
<keyword evidence="1" id="KW-0732">Signal</keyword>
<dbReference type="Gene3D" id="3.40.390.70">
    <property type="match status" value="1"/>
</dbReference>
<feature type="signal peptide" evidence="1">
    <location>
        <begin position="1"/>
        <end position="19"/>
    </location>
</feature>
<dbReference type="AlphaFoldDB" id="A0A401LW06"/>
<gene>
    <name evidence="2" type="ORF">KGMB02408_26610</name>
</gene>
<dbReference type="PROSITE" id="PS51257">
    <property type="entry name" value="PROKAR_LIPOPROTEIN"/>
    <property type="match status" value="1"/>
</dbReference>
<dbReference type="OrthoDB" id="636744at2"/>
<reference evidence="2 3" key="1">
    <citation type="submission" date="2018-10" db="EMBL/GenBank/DDBJ databases">
        <title>Draft Genome Sequence of Bacteroides sp. KCTC 15687.</title>
        <authorList>
            <person name="Yu S.Y."/>
            <person name="Kim J.S."/>
            <person name="Oh B.S."/>
            <person name="Park S.H."/>
            <person name="Kang S.W."/>
            <person name="Park J.E."/>
            <person name="Choi S.H."/>
            <person name="Han K.I."/>
            <person name="Lee K.C."/>
            <person name="Eom M.K."/>
            <person name="Suh M.K."/>
            <person name="Lee D.H."/>
            <person name="Yoon H."/>
            <person name="Kim B."/>
            <person name="Yang S.J."/>
            <person name="Lee J.S."/>
            <person name="Lee J.H."/>
        </authorList>
    </citation>
    <scope>NUCLEOTIDE SEQUENCE [LARGE SCALE GENOMIC DNA]</scope>
    <source>
        <strain evidence="2 3">KCTC 15687</strain>
    </source>
</reference>